<evidence type="ECO:0000313" key="2">
    <source>
        <dbReference type="Proteomes" id="UP000618795"/>
    </source>
</evidence>
<dbReference type="RefSeq" id="WP_191878691.1">
    <property type="nucleotide sequence ID" value="NZ_BMTD01000043.1"/>
</dbReference>
<gene>
    <name evidence="1" type="ORF">GCM10010260_83830</name>
</gene>
<keyword evidence="2" id="KW-1185">Reference proteome</keyword>
<sequence>MRRKPSDSSSTAPSGTQKTYAYHLVDHLRWRVRERLHAQWARNSGDLENYFEAADGWEETAMIGVL</sequence>
<accession>A0A918IK86</accession>
<dbReference type="AlphaFoldDB" id="A0A918IK86"/>
<evidence type="ECO:0000313" key="1">
    <source>
        <dbReference type="EMBL" id="GGV30538.1"/>
    </source>
</evidence>
<reference evidence="1" key="1">
    <citation type="journal article" date="2014" name="Int. J. Syst. Evol. Microbiol.">
        <title>Complete genome sequence of Corynebacterium casei LMG S-19264T (=DSM 44701T), isolated from a smear-ripened cheese.</title>
        <authorList>
            <consortium name="US DOE Joint Genome Institute (JGI-PGF)"/>
            <person name="Walter F."/>
            <person name="Albersmeier A."/>
            <person name="Kalinowski J."/>
            <person name="Ruckert C."/>
        </authorList>
    </citation>
    <scope>NUCLEOTIDE SEQUENCE</scope>
    <source>
        <strain evidence="1">JCM 4369</strain>
    </source>
</reference>
<comment type="caution">
    <text evidence="1">The sequence shown here is derived from an EMBL/GenBank/DDBJ whole genome shotgun (WGS) entry which is preliminary data.</text>
</comment>
<proteinExistence type="predicted"/>
<dbReference type="Proteomes" id="UP000618795">
    <property type="component" value="Unassembled WGS sequence"/>
</dbReference>
<dbReference type="EMBL" id="BMTD01000043">
    <property type="protein sequence ID" value="GGV30538.1"/>
    <property type="molecule type" value="Genomic_DNA"/>
</dbReference>
<protein>
    <submittedName>
        <fullName evidence="1">Uncharacterized protein</fullName>
    </submittedName>
</protein>
<organism evidence="1 2">
    <name type="scientific">Streptomyces filipinensis</name>
    <dbReference type="NCBI Taxonomy" id="66887"/>
    <lineage>
        <taxon>Bacteria</taxon>
        <taxon>Bacillati</taxon>
        <taxon>Actinomycetota</taxon>
        <taxon>Actinomycetes</taxon>
        <taxon>Kitasatosporales</taxon>
        <taxon>Streptomycetaceae</taxon>
        <taxon>Streptomyces</taxon>
    </lineage>
</organism>
<reference evidence="1" key="2">
    <citation type="submission" date="2020-09" db="EMBL/GenBank/DDBJ databases">
        <authorList>
            <person name="Sun Q."/>
            <person name="Ohkuma M."/>
        </authorList>
    </citation>
    <scope>NUCLEOTIDE SEQUENCE</scope>
    <source>
        <strain evidence="1">JCM 4369</strain>
    </source>
</reference>
<name>A0A918IK86_9ACTN</name>